<dbReference type="Gene3D" id="3.30.160.60">
    <property type="entry name" value="Classic Zinc Finger"/>
    <property type="match status" value="1"/>
</dbReference>
<evidence type="ECO:0000313" key="3">
    <source>
        <dbReference type="Proteomes" id="UP001642540"/>
    </source>
</evidence>
<organism evidence="2 3">
    <name type="scientific">Orchesella dallaii</name>
    <dbReference type="NCBI Taxonomy" id="48710"/>
    <lineage>
        <taxon>Eukaryota</taxon>
        <taxon>Metazoa</taxon>
        <taxon>Ecdysozoa</taxon>
        <taxon>Arthropoda</taxon>
        <taxon>Hexapoda</taxon>
        <taxon>Collembola</taxon>
        <taxon>Entomobryomorpha</taxon>
        <taxon>Entomobryoidea</taxon>
        <taxon>Orchesellidae</taxon>
        <taxon>Orchesellinae</taxon>
        <taxon>Orchesella</taxon>
    </lineage>
</organism>
<accession>A0ABP1PXY8</accession>
<dbReference type="InterPro" id="IPR013087">
    <property type="entry name" value="Znf_C2H2_type"/>
</dbReference>
<proteinExistence type="predicted"/>
<protein>
    <recommendedName>
        <fullName evidence="1">C2H2-type domain-containing protein</fullName>
    </recommendedName>
</protein>
<name>A0ABP1PXY8_9HEXA</name>
<evidence type="ECO:0000313" key="2">
    <source>
        <dbReference type="EMBL" id="CAL8082063.1"/>
    </source>
</evidence>
<comment type="caution">
    <text evidence="2">The sequence shown here is derived from an EMBL/GenBank/DDBJ whole genome shotgun (WGS) entry which is preliminary data.</text>
</comment>
<feature type="domain" description="C2H2-type" evidence="1">
    <location>
        <begin position="4"/>
        <end position="25"/>
    </location>
</feature>
<sequence length="144" mass="17061">MNYCWHCSKHFSRSHTWVLHMIDMHMIKYIYTHQDCNACDQKFKTTDELEAHLHVGNGKCKQALQRKKRTTFLNRKLKVPIPYRKRKEKADCAQFGLIPLKGTDEENDKLATTSIKKSKDIQDNNRRNEESPYFAFKSLLSKIQ</sequence>
<keyword evidence="3" id="KW-1185">Reference proteome</keyword>
<gene>
    <name evidence="2" type="ORF">ODALV1_LOCUS5105</name>
</gene>
<evidence type="ECO:0000259" key="1">
    <source>
        <dbReference type="PROSITE" id="PS00028"/>
    </source>
</evidence>
<dbReference type="PROSITE" id="PS00028">
    <property type="entry name" value="ZINC_FINGER_C2H2_1"/>
    <property type="match status" value="1"/>
</dbReference>
<dbReference type="Proteomes" id="UP001642540">
    <property type="component" value="Unassembled WGS sequence"/>
</dbReference>
<dbReference type="EMBL" id="CAXLJM020000015">
    <property type="protein sequence ID" value="CAL8082063.1"/>
    <property type="molecule type" value="Genomic_DNA"/>
</dbReference>
<reference evidence="2 3" key="1">
    <citation type="submission" date="2024-08" db="EMBL/GenBank/DDBJ databases">
        <authorList>
            <person name="Cucini C."/>
            <person name="Frati F."/>
        </authorList>
    </citation>
    <scope>NUCLEOTIDE SEQUENCE [LARGE SCALE GENOMIC DNA]</scope>
</reference>